<dbReference type="EMBL" id="JH767194">
    <property type="protein sequence ID" value="EQC28473.1"/>
    <property type="molecule type" value="Genomic_DNA"/>
</dbReference>
<evidence type="ECO:0000313" key="1">
    <source>
        <dbReference type="EMBL" id="EQC28473.1"/>
    </source>
</evidence>
<dbReference type="GeneID" id="19954528"/>
<dbReference type="OrthoDB" id="66168at2759"/>
<organism evidence="1 2">
    <name type="scientific">Saprolegnia diclina (strain VS20)</name>
    <dbReference type="NCBI Taxonomy" id="1156394"/>
    <lineage>
        <taxon>Eukaryota</taxon>
        <taxon>Sar</taxon>
        <taxon>Stramenopiles</taxon>
        <taxon>Oomycota</taxon>
        <taxon>Saprolegniomycetes</taxon>
        <taxon>Saprolegniales</taxon>
        <taxon>Saprolegniaceae</taxon>
        <taxon>Saprolegnia</taxon>
    </lineage>
</organism>
<dbReference type="VEuPathDB" id="FungiDB:SDRG_13801"/>
<dbReference type="RefSeq" id="XP_008618121.1">
    <property type="nucleotide sequence ID" value="XM_008619899.1"/>
</dbReference>
<name>T0R8T0_SAPDV</name>
<sequence length="184" mass="20342">MQYAGSEDHVAHLKHVLETKKAHELGQIQARASLRVRGASVVYAQAVDAATRRYEAQVQALRTQLLEDLTAELRMLRENRDGVTLLRKGLSRAARTHRAVPDDDRSMPEVPASKVPVDTLSSVLVTNRSHRQKALGLHRYASSQAFKTAPAPAFLADDLAEIAVAVVSKRQRLATYPDSRVSTR</sequence>
<protein>
    <submittedName>
        <fullName evidence="1">Uncharacterized protein</fullName>
    </submittedName>
</protein>
<dbReference type="AlphaFoldDB" id="T0R8T0"/>
<accession>T0R8T0</accession>
<proteinExistence type="predicted"/>
<dbReference type="InParanoid" id="T0R8T0"/>
<evidence type="ECO:0000313" key="2">
    <source>
        <dbReference type="Proteomes" id="UP000030762"/>
    </source>
</evidence>
<gene>
    <name evidence="1" type="ORF">SDRG_13801</name>
</gene>
<reference evidence="1 2" key="1">
    <citation type="submission" date="2012-04" db="EMBL/GenBank/DDBJ databases">
        <title>The Genome Sequence of Saprolegnia declina VS20.</title>
        <authorList>
            <consortium name="The Broad Institute Genome Sequencing Platform"/>
            <person name="Russ C."/>
            <person name="Nusbaum C."/>
            <person name="Tyler B."/>
            <person name="van West P."/>
            <person name="Dieguez-Uribeondo J."/>
            <person name="de Bruijn I."/>
            <person name="Tripathy S."/>
            <person name="Jiang R."/>
            <person name="Young S.K."/>
            <person name="Zeng Q."/>
            <person name="Gargeya S."/>
            <person name="Fitzgerald M."/>
            <person name="Haas B."/>
            <person name="Abouelleil A."/>
            <person name="Alvarado L."/>
            <person name="Arachchi H.M."/>
            <person name="Berlin A."/>
            <person name="Chapman S.B."/>
            <person name="Goldberg J."/>
            <person name="Griggs A."/>
            <person name="Gujja S."/>
            <person name="Hansen M."/>
            <person name="Howarth C."/>
            <person name="Imamovic A."/>
            <person name="Larimer J."/>
            <person name="McCowen C."/>
            <person name="Montmayeur A."/>
            <person name="Murphy C."/>
            <person name="Neiman D."/>
            <person name="Pearson M."/>
            <person name="Priest M."/>
            <person name="Roberts A."/>
            <person name="Saif S."/>
            <person name="Shea T."/>
            <person name="Sisk P."/>
            <person name="Sykes S."/>
            <person name="Wortman J."/>
            <person name="Nusbaum C."/>
            <person name="Birren B."/>
        </authorList>
    </citation>
    <scope>NUCLEOTIDE SEQUENCE [LARGE SCALE GENOMIC DNA]</scope>
    <source>
        <strain evidence="1 2">VS20</strain>
    </source>
</reference>
<keyword evidence="2" id="KW-1185">Reference proteome</keyword>
<dbReference type="OMA" id="SHRYASF"/>
<dbReference type="Proteomes" id="UP000030762">
    <property type="component" value="Unassembled WGS sequence"/>
</dbReference>